<accession>A0A2C9LE21</accession>
<dbReference type="GO" id="GO:0050660">
    <property type="term" value="F:flavin adenine dinucleotide binding"/>
    <property type="evidence" value="ECO:0007669"/>
    <property type="project" value="InterPro"/>
</dbReference>
<dbReference type="InterPro" id="IPR035587">
    <property type="entry name" value="DUS-like_FMN-bd"/>
</dbReference>
<proteinExistence type="inferred from homology"/>
<dbReference type="VEuPathDB" id="VectorBase:BGLB030140"/>
<evidence type="ECO:0000256" key="11">
    <source>
        <dbReference type="ARBA" id="ARBA00049447"/>
    </source>
</evidence>
<evidence type="ECO:0000313" key="14">
    <source>
        <dbReference type="EnsemblMetazoa" id="BGLB030140-PA"/>
    </source>
</evidence>
<dbReference type="PROSITE" id="PS01136">
    <property type="entry name" value="UPF0034"/>
    <property type="match status" value="1"/>
</dbReference>
<dbReference type="InterPro" id="IPR018517">
    <property type="entry name" value="tRNA_hU_synthase_CS"/>
</dbReference>
<dbReference type="Proteomes" id="UP000076420">
    <property type="component" value="Unassembled WGS sequence"/>
</dbReference>
<keyword evidence="6" id="KW-0819">tRNA processing</keyword>
<protein>
    <recommendedName>
        <fullName evidence="3">tRNA-dihydrouridine(47) synthase [NAD(P)(+)]</fullName>
        <ecNumber evidence="3">1.3.1.89</ecNumber>
    </recommendedName>
</protein>
<keyword evidence="7" id="KW-0521">NADP</keyword>
<name>A0A2C9LE21_BIOGL</name>
<comment type="catalytic activity">
    <reaction evidence="12">
        <text>5,6-dihydrouridine(47) in tRNA + NADP(+) = uridine(47) in tRNA + NADPH + H(+)</text>
        <dbReference type="Rhea" id="RHEA:53360"/>
        <dbReference type="Rhea" id="RHEA-COMP:13539"/>
        <dbReference type="Rhea" id="RHEA-COMP:13540"/>
        <dbReference type="ChEBI" id="CHEBI:15378"/>
        <dbReference type="ChEBI" id="CHEBI:57783"/>
        <dbReference type="ChEBI" id="CHEBI:58349"/>
        <dbReference type="ChEBI" id="CHEBI:65315"/>
        <dbReference type="ChEBI" id="CHEBI:74443"/>
        <dbReference type="EC" id="1.3.1.89"/>
    </reaction>
    <physiologicalReaction direction="right-to-left" evidence="12">
        <dbReference type="Rhea" id="RHEA:53362"/>
    </physiologicalReaction>
</comment>
<evidence type="ECO:0000256" key="6">
    <source>
        <dbReference type="ARBA" id="ARBA00022694"/>
    </source>
</evidence>
<dbReference type="PANTHER" id="PTHR45846">
    <property type="entry name" value="TRNA-DIHYDROURIDINE(47) SYNTHASE [NAD(P)(+)]-LIKE"/>
    <property type="match status" value="1"/>
</dbReference>
<dbReference type="GO" id="GO:0102265">
    <property type="term" value="F:tRNA-dihydrouridine47 synthase activity"/>
    <property type="evidence" value="ECO:0007669"/>
    <property type="project" value="UniProtKB-EC"/>
</dbReference>
<evidence type="ECO:0000256" key="9">
    <source>
        <dbReference type="ARBA" id="ARBA00048266"/>
    </source>
</evidence>
<dbReference type="CDD" id="cd02801">
    <property type="entry name" value="DUS_like_FMN"/>
    <property type="match status" value="1"/>
</dbReference>
<evidence type="ECO:0000256" key="5">
    <source>
        <dbReference type="ARBA" id="ARBA00022643"/>
    </source>
</evidence>
<evidence type="ECO:0000256" key="2">
    <source>
        <dbReference type="ARBA" id="ARBA00005451"/>
    </source>
</evidence>
<dbReference type="AlphaFoldDB" id="A0A2C9LE21"/>
<comment type="cofactor">
    <cofactor evidence="1">
        <name>FMN</name>
        <dbReference type="ChEBI" id="CHEBI:58210"/>
    </cofactor>
</comment>
<comment type="catalytic activity">
    <reaction evidence="10">
        <text>a 5,6-dihydrouridine in mRNA + NAD(+) = a uridine in mRNA + NADH + H(+)</text>
        <dbReference type="Rhea" id="RHEA:69851"/>
        <dbReference type="Rhea" id="RHEA-COMP:14658"/>
        <dbReference type="Rhea" id="RHEA-COMP:17789"/>
        <dbReference type="ChEBI" id="CHEBI:15378"/>
        <dbReference type="ChEBI" id="CHEBI:57540"/>
        <dbReference type="ChEBI" id="CHEBI:57945"/>
        <dbReference type="ChEBI" id="CHEBI:65315"/>
        <dbReference type="ChEBI" id="CHEBI:74443"/>
    </reaction>
    <physiologicalReaction direction="right-to-left" evidence="10">
        <dbReference type="Rhea" id="RHEA:69853"/>
    </physiologicalReaction>
</comment>
<feature type="domain" description="DUS-like FMN-binding" evidence="13">
    <location>
        <begin position="1"/>
        <end position="154"/>
    </location>
</feature>
<dbReference type="PANTHER" id="PTHR45846:SF1">
    <property type="entry name" value="TRNA-DIHYDROURIDINE(47) SYNTHASE [NAD(P)(+)]-LIKE"/>
    <property type="match status" value="1"/>
</dbReference>
<evidence type="ECO:0000256" key="7">
    <source>
        <dbReference type="ARBA" id="ARBA00022857"/>
    </source>
</evidence>
<dbReference type="EnsemblMetazoa" id="BGLB030140-RA">
    <property type="protein sequence ID" value="BGLB030140-PA"/>
    <property type="gene ID" value="BGLB030140"/>
</dbReference>
<dbReference type="Gene3D" id="3.20.20.70">
    <property type="entry name" value="Aldolase class I"/>
    <property type="match status" value="1"/>
</dbReference>
<keyword evidence="8" id="KW-0560">Oxidoreductase</keyword>
<evidence type="ECO:0000256" key="1">
    <source>
        <dbReference type="ARBA" id="ARBA00001917"/>
    </source>
</evidence>
<evidence type="ECO:0000313" key="15">
    <source>
        <dbReference type="Proteomes" id="UP000076420"/>
    </source>
</evidence>
<evidence type="ECO:0000256" key="4">
    <source>
        <dbReference type="ARBA" id="ARBA00022630"/>
    </source>
</evidence>
<keyword evidence="5" id="KW-0288">FMN</keyword>
<organism evidence="14 15">
    <name type="scientific">Biomphalaria glabrata</name>
    <name type="common">Bloodfluke planorb</name>
    <name type="synonym">Freshwater snail</name>
    <dbReference type="NCBI Taxonomy" id="6526"/>
    <lineage>
        <taxon>Eukaryota</taxon>
        <taxon>Metazoa</taxon>
        <taxon>Spiralia</taxon>
        <taxon>Lophotrochozoa</taxon>
        <taxon>Mollusca</taxon>
        <taxon>Gastropoda</taxon>
        <taxon>Heterobranchia</taxon>
        <taxon>Euthyneura</taxon>
        <taxon>Panpulmonata</taxon>
        <taxon>Hygrophila</taxon>
        <taxon>Lymnaeoidea</taxon>
        <taxon>Planorbidae</taxon>
        <taxon>Biomphalaria</taxon>
    </lineage>
</organism>
<dbReference type="Pfam" id="PF01207">
    <property type="entry name" value="Dus"/>
    <property type="match status" value="1"/>
</dbReference>
<sequence>MAGVTNKVFRKLIKEQGAALTYTEMTSNVGLKYNSDKTLEIADIDLEESPTSIQIFGGEIQDYVEGAKYFDKNSNAQIIDINMGCPVQKVAIKSQAGSSLVRTPEKVREIIRAIVKEIDKPLTIKIRIEVAKIAEQEGVAAIAVHGRTRSEMYT</sequence>
<keyword evidence="4" id="KW-0285">Flavoprotein</keyword>
<dbReference type="STRING" id="6526.A0A2C9LE21"/>
<dbReference type="InterPro" id="IPR013785">
    <property type="entry name" value="Aldolase_TIM"/>
</dbReference>
<dbReference type="GO" id="GO:0003723">
    <property type="term" value="F:RNA binding"/>
    <property type="evidence" value="ECO:0007669"/>
    <property type="project" value="TreeGrafter"/>
</dbReference>
<evidence type="ECO:0000256" key="10">
    <source>
        <dbReference type="ARBA" id="ARBA00048342"/>
    </source>
</evidence>
<comment type="similarity">
    <text evidence="2">Belongs to the Dus family. Dus3 subfamily.</text>
</comment>
<dbReference type="SUPFAM" id="SSF51395">
    <property type="entry name" value="FMN-linked oxidoreductases"/>
    <property type="match status" value="1"/>
</dbReference>
<comment type="catalytic activity">
    <reaction evidence="9">
        <text>5,6-dihydrouridine(47) in tRNA + NAD(+) = uridine(47) in tRNA + NADH + H(+)</text>
        <dbReference type="Rhea" id="RHEA:53364"/>
        <dbReference type="Rhea" id="RHEA-COMP:13539"/>
        <dbReference type="Rhea" id="RHEA-COMP:13540"/>
        <dbReference type="ChEBI" id="CHEBI:15378"/>
        <dbReference type="ChEBI" id="CHEBI:57540"/>
        <dbReference type="ChEBI" id="CHEBI:57945"/>
        <dbReference type="ChEBI" id="CHEBI:65315"/>
        <dbReference type="ChEBI" id="CHEBI:74443"/>
        <dbReference type="EC" id="1.3.1.89"/>
    </reaction>
    <physiologicalReaction direction="right-to-left" evidence="9">
        <dbReference type="Rhea" id="RHEA:53366"/>
    </physiologicalReaction>
</comment>
<gene>
    <name evidence="14" type="primary">106052484</name>
</gene>
<comment type="catalytic activity">
    <reaction evidence="11">
        <text>a 5,6-dihydrouridine in mRNA + NADP(+) = a uridine in mRNA + NADPH + H(+)</text>
        <dbReference type="Rhea" id="RHEA:69855"/>
        <dbReference type="Rhea" id="RHEA-COMP:14658"/>
        <dbReference type="Rhea" id="RHEA-COMP:17789"/>
        <dbReference type="ChEBI" id="CHEBI:15378"/>
        <dbReference type="ChEBI" id="CHEBI:57783"/>
        <dbReference type="ChEBI" id="CHEBI:58349"/>
        <dbReference type="ChEBI" id="CHEBI:65315"/>
        <dbReference type="ChEBI" id="CHEBI:74443"/>
    </reaction>
    <physiologicalReaction direction="right-to-left" evidence="11">
        <dbReference type="Rhea" id="RHEA:69857"/>
    </physiologicalReaction>
</comment>
<evidence type="ECO:0000256" key="3">
    <source>
        <dbReference type="ARBA" id="ARBA00012376"/>
    </source>
</evidence>
<dbReference type="KEGG" id="bgt:106052484"/>
<evidence type="ECO:0000259" key="13">
    <source>
        <dbReference type="Pfam" id="PF01207"/>
    </source>
</evidence>
<dbReference type="EC" id="1.3.1.89" evidence="3"/>
<reference evidence="14" key="1">
    <citation type="submission" date="2020-05" db="UniProtKB">
        <authorList>
            <consortium name="EnsemblMetazoa"/>
        </authorList>
    </citation>
    <scope>IDENTIFICATION</scope>
    <source>
        <strain evidence="14">BB02</strain>
    </source>
</reference>
<evidence type="ECO:0000256" key="12">
    <source>
        <dbReference type="ARBA" id="ARBA00049513"/>
    </source>
</evidence>
<evidence type="ECO:0000256" key="8">
    <source>
        <dbReference type="ARBA" id="ARBA00023002"/>
    </source>
</evidence>